<evidence type="ECO:0000313" key="4">
    <source>
        <dbReference type="Proteomes" id="UP000006039"/>
    </source>
</evidence>
<protein>
    <submittedName>
        <fullName evidence="2 3">Uncharacterized protein</fullName>
    </submittedName>
</protein>
<proteinExistence type="predicted"/>
<reference evidence="3" key="5">
    <citation type="submission" date="2018-04" db="UniProtKB">
        <authorList>
            <consortium name="EnsemblFungi"/>
        </authorList>
    </citation>
    <scope>IDENTIFICATION</scope>
    <source>
        <strain evidence="3">R3-111a-1</strain>
    </source>
</reference>
<reference evidence="3" key="4">
    <citation type="journal article" date="2015" name="G3 (Bethesda)">
        <title>Genome sequences of three phytopathogenic species of the Magnaporthaceae family of fungi.</title>
        <authorList>
            <person name="Okagaki L.H."/>
            <person name="Nunes C.C."/>
            <person name="Sailsbery J."/>
            <person name="Clay B."/>
            <person name="Brown D."/>
            <person name="John T."/>
            <person name="Oh Y."/>
            <person name="Young N."/>
            <person name="Fitzgerald M."/>
            <person name="Haas B.J."/>
            <person name="Zeng Q."/>
            <person name="Young S."/>
            <person name="Adiconis X."/>
            <person name="Fan L."/>
            <person name="Levin J.Z."/>
            <person name="Mitchell T.K."/>
            <person name="Okubara P.A."/>
            <person name="Farman M.L."/>
            <person name="Kohn L.M."/>
            <person name="Birren B."/>
            <person name="Ma L.-J."/>
            <person name="Dean R.A."/>
        </authorList>
    </citation>
    <scope>NUCLEOTIDE SEQUENCE</scope>
    <source>
        <strain evidence="3">R3-111a-1</strain>
    </source>
</reference>
<dbReference type="EMBL" id="GL385395">
    <property type="protein sequence ID" value="EJT81721.1"/>
    <property type="molecule type" value="Genomic_DNA"/>
</dbReference>
<feature type="compositionally biased region" description="Basic residues" evidence="1">
    <location>
        <begin position="208"/>
        <end position="218"/>
    </location>
</feature>
<dbReference type="HOGENOM" id="CLU_1266946_0_0_1"/>
<dbReference type="Proteomes" id="UP000006039">
    <property type="component" value="Unassembled WGS sequence"/>
</dbReference>
<reference evidence="4" key="1">
    <citation type="submission" date="2010-07" db="EMBL/GenBank/DDBJ databases">
        <title>The genome sequence of Gaeumannomyces graminis var. tritici strain R3-111a-1.</title>
        <authorList>
            <consortium name="The Broad Institute Genome Sequencing Platform"/>
            <person name="Ma L.-J."/>
            <person name="Dead R."/>
            <person name="Young S."/>
            <person name="Zeng Q."/>
            <person name="Koehrsen M."/>
            <person name="Alvarado L."/>
            <person name="Berlin A."/>
            <person name="Chapman S.B."/>
            <person name="Chen Z."/>
            <person name="Freedman E."/>
            <person name="Gellesch M."/>
            <person name="Goldberg J."/>
            <person name="Griggs A."/>
            <person name="Gujja S."/>
            <person name="Heilman E.R."/>
            <person name="Heiman D."/>
            <person name="Hepburn T."/>
            <person name="Howarth C."/>
            <person name="Jen D."/>
            <person name="Larson L."/>
            <person name="Mehta T."/>
            <person name="Neiman D."/>
            <person name="Pearson M."/>
            <person name="Roberts A."/>
            <person name="Saif S."/>
            <person name="Shea T."/>
            <person name="Shenoy N."/>
            <person name="Sisk P."/>
            <person name="Stolte C."/>
            <person name="Sykes S."/>
            <person name="Walk T."/>
            <person name="White J."/>
            <person name="Yandava C."/>
            <person name="Haas B."/>
            <person name="Nusbaum C."/>
            <person name="Birren B."/>
        </authorList>
    </citation>
    <scope>NUCLEOTIDE SEQUENCE [LARGE SCALE GENOMIC DNA]</scope>
    <source>
        <strain evidence="4">R3-111a-1</strain>
    </source>
</reference>
<dbReference type="RefSeq" id="XP_009217730.1">
    <property type="nucleotide sequence ID" value="XM_009219466.1"/>
</dbReference>
<reference evidence="2" key="2">
    <citation type="submission" date="2010-07" db="EMBL/GenBank/DDBJ databases">
        <authorList>
            <consortium name="The Broad Institute Genome Sequencing Platform"/>
            <consortium name="Broad Institute Genome Sequencing Center for Infectious Disease"/>
            <person name="Ma L.-J."/>
            <person name="Dead R."/>
            <person name="Young S."/>
            <person name="Zeng Q."/>
            <person name="Koehrsen M."/>
            <person name="Alvarado L."/>
            <person name="Berlin A."/>
            <person name="Chapman S.B."/>
            <person name="Chen Z."/>
            <person name="Freedman E."/>
            <person name="Gellesch M."/>
            <person name="Goldberg J."/>
            <person name="Griggs A."/>
            <person name="Gujja S."/>
            <person name="Heilman E.R."/>
            <person name="Heiman D."/>
            <person name="Hepburn T."/>
            <person name="Howarth C."/>
            <person name="Jen D."/>
            <person name="Larson L."/>
            <person name="Mehta T."/>
            <person name="Neiman D."/>
            <person name="Pearson M."/>
            <person name="Roberts A."/>
            <person name="Saif S."/>
            <person name="Shea T."/>
            <person name="Shenoy N."/>
            <person name="Sisk P."/>
            <person name="Stolte C."/>
            <person name="Sykes S."/>
            <person name="Walk T."/>
            <person name="White J."/>
            <person name="Yandava C."/>
            <person name="Haas B."/>
            <person name="Nusbaum C."/>
            <person name="Birren B."/>
        </authorList>
    </citation>
    <scope>NUCLEOTIDE SEQUENCE</scope>
    <source>
        <strain evidence="2">R3-111a-1</strain>
    </source>
</reference>
<dbReference type="AlphaFoldDB" id="J3NKB7"/>
<dbReference type="GeneID" id="20342155"/>
<feature type="compositionally biased region" description="Polar residues" evidence="1">
    <location>
        <begin position="180"/>
        <end position="190"/>
    </location>
</feature>
<name>J3NKB7_GAET3</name>
<evidence type="ECO:0000313" key="3">
    <source>
        <dbReference type="EnsemblFungi" id="EJT81721"/>
    </source>
</evidence>
<keyword evidence="4" id="KW-1185">Reference proteome</keyword>
<evidence type="ECO:0000256" key="1">
    <source>
        <dbReference type="SAM" id="MobiDB-lite"/>
    </source>
</evidence>
<accession>J3NKB7</accession>
<sequence>MVGLQMLRFRQLVCSLLELFPRAPPSGKALAAGVNSVRVGALFSLPMVFFKSETLNVNAVCFTNAPFRGGGAGGDDCPAGDGGSEGAVFGAAYNVGRPVPGISMKKGGLGGTCWSPCARTHVHLNCGSLPLGLPGQDRPVRQRQPRCPCALRSPSSTPCVYACRLPLAAIIRKKEPARLASTSDDCFSSPSHDESTVWPWGRHFPEKRPKRPRIDKRR</sequence>
<dbReference type="EnsemblFungi" id="EJT81721">
    <property type="protein sequence ID" value="EJT81721"/>
    <property type="gene ID" value="GGTG_01697"/>
</dbReference>
<organism evidence="2">
    <name type="scientific">Gaeumannomyces tritici (strain R3-111a-1)</name>
    <name type="common">Wheat and barley take-all root rot fungus</name>
    <name type="synonym">Gaeumannomyces graminis var. tritici</name>
    <dbReference type="NCBI Taxonomy" id="644352"/>
    <lineage>
        <taxon>Eukaryota</taxon>
        <taxon>Fungi</taxon>
        <taxon>Dikarya</taxon>
        <taxon>Ascomycota</taxon>
        <taxon>Pezizomycotina</taxon>
        <taxon>Sordariomycetes</taxon>
        <taxon>Sordariomycetidae</taxon>
        <taxon>Magnaporthales</taxon>
        <taxon>Magnaporthaceae</taxon>
        <taxon>Gaeumannomyces</taxon>
    </lineage>
</organism>
<dbReference type="VEuPathDB" id="FungiDB:GGTG_01697"/>
<evidence type="ECO:0000313" key="2">
    <source>
        <dbReference type="EMBL" id="EJT81721.1"/>
    </source>
</evidence>
<reference evidence="2" key="3">
    <citation type="submission" date="2010-09" db="EMBL/GenBank/DDBJ databases">
        <title>Annotation of Gaeumannomyces graminis var. tritici R3-111a-1.</title>
        <authorList>
            <consortium name="The Broad Institute Genome Sequencing Platform"/>
            <person name="Ma L.-J."/>
            <person name="Dead R."/>
            <person name="Young S.K."/>
            <person name="Zeng Q."/>
            <person name="Gargeya S."/>
            <person name="Fitzgerald M."/>
            <person name="Haas B."/>
            <person name="Abouelleil A."/>
            <person name="Alvarado L."/>
            <person name="Arachchi H.M."/>
            <person name="Berlin A."/>
            <person name="Brown A."/>
            <person name="Chapman S.B."/>
            <person name="Chen Z."/>
            <person name="Dunbar C."/>
            <person name="Freedman E."/>
            <person name="Gearin G."/>
            <person name="Gellesch M."/>
            <person name="Goldberg J."/>
            <person name="Griggs A."/>
            <person name="Gujja S."/>
            <person name="Heiman D."/>
            <person name="Howarth C."/>
            <person name="Larson L."/>
            <person name="Lui A."/>
            <person name="MacDonald P.J.P."/>
            <person name="Mehta T."/>
            <person name="Montmayeur A."/>
            <person name="Murphy C."/>
            <person name="Neiman D."/>
            <person name="Pearson M."/>
            <person name="Priest M."/>
            <person name="Roberts A."/>
            <person name="Saif S."/>
            <person name="Shea T."/>
            <person name="Shenoy N."/>
            <person name="Sisk P."/>
            <person name="Stolte C."/>
            <person name="Sykes S."/>
            <person name="Yandava C."/>
            <person name="Wortman J."/>
            <person name="Nusbaum C."/>
            <person name="Birren B."/>
        </authorList>
    </citation>
    <scope>NUCLEOTIDE SEQUENCE</scope>
    <source>
        <strain evidence="2">R3-111a-1</strain>
    </source>
</reference>
<feature type="region of interest" description="Disordered" evidence="1">
    <location>
        <begin position="180"/>
        <end position="218"/>
    </location>
</feature>
<gene>
    <name evidence="3" type="primary">20342155</name>
    <name evidence="2" type="ORF">GGTG_01697</name>
</gene>